<dbReference type="SUPFAM" id="SSF81383">
    <property type="entry name" value="F-box domain"/>
    <property type="match status" value="1"/>
</dbReference>
<dbReference type="Pfam" id="PF08268">
    <property type="entry name" value="FBA_3"/>
    <property type="match status" value="1"/>
</dbReference>
<dbReference type="EMBL" id="CACVBM020001129">
    <property type="protein sequence ID" value="CAA7032969.1"/>
    <property type="molecule type" value="Genomic_DNA"/>
</dbReference>
<feature type="domain" description="F-box" evidence="1">
    <location>
        <begin position="7"/>
        <end position="56"/>
    </location>
</feature>
<reference evidence="2" key="1">
    <citation type="submission" date="2020-01" db="EMBL/GenBank/DDBJ databases">
        <authorList>
            <person name="Mishra B."/>
        </authorList>
    </citation>
    <scope>NUCLEOTIDE SEQUENCE [LARGE SCALE GENOMIC DNA]</scope>
</reference>
<dbReference type="PANTHER" id="PTHR31111">
    <property type="entry name" value="BNAA05G37150D PROTEIN-RELATED"/>
    <property type="match status" value="1"/>
</dbReference>
<organism evidence="2 3">
    <name type="scientific">Microthlaspi erraticum</name>
    <dbReference type="NCBI Taxonomy" id="1685480"/>
    <lineage>
        <taxon>Eukaryota</taxon>
        <taxon>Viridiplantae</taxon>
        <taxon>Streptophyta</taxon>
        <taxon>Embryophyta</taxon>
        <taxon>Tracheophyta</taxon>
        <taxon>Spermatophyta</taxon>
        <taxon>Magnoliopsida</taxon>
        <taxon>eudicotyledons</taxon>
        <taxon>Gunneridae</taxon>
        <taxon>Pentapetalae</taxon>
        <taxon>rosids</taxon>
        <taxon>malvids</taxon>
        <taxon>Brassicales</taxon>
        <taxon>Brassicaceae</taxon>
        <taxon>Coluteocarpeae</taxon>
        <taxon>Microthlaspi</taxon>
    </lineage>
</organism>
<dbReference type="SMART" id="SM00256">
    <property type="entry name" value="FBOX"/>
    <property type="match status" value="1"/>
</dbReference>
<accession>A0A6D2J7E7</accession>
<evidence type="ECO:0000313" key="3">
    <source>
        <dbReference type="Proteomes" id="UP000467841"/>
    </source>
</evidence>
<comment type="caution">
    <text evidence="2">The sequence shown here is derived from an EMBL/GenBank/DDBJ whole genome shotgun (WGS) entry which is preliminary data.</text>
</comment>
<dbReference type="PROSITE" id="PS50181">
    <property type="entry name" value="FBOX"/>
    <property type="match status" value="1"/>
</dbReference>
<dbReference type="Gene3D" id="1.20.1280.50">
    <property type="match status" value="1"/>
</dbReference>
<proteinExistence type="predicted"/>
<dbReference type="CDD" id="cd22157">
    <property type="entry name" value="F-box_AtFBW1-like"/>
    <property type="match status" value="1"/>
</dbReference>
<dbReference type="Pfam" id="PF00646">
    <property type="entry name" value="F-box"/>
    <property type="match status" value="1"/>
</dbReference>
<evidence type="ECO:0000259" key="1">
    <source>
        <dbReference type="PROSITE" id="PS50181"/>
    </source>
</evidence>
<dbReference type="InterPro" id="IPR001810">
    <property type="entry name" value="F-box_dom"/>
</dbReference>
<dbReference type="AlphaFoldDB" id="A0A6D2J7E7"/>
<keyword evidence="3" id="KW-1185">Reference proteome</keyword>
<name>A0A6D2J7E7_9BRAS</name>
<dbReference type="NCBIfam" id="TIGR01640">
    <property type="entry name" value="F_box_assoc_1"/>
    <property type="match status" value="1"/>
</dbReference>
<dbReference type="InterPro" id="IPR013187">
    <property type="entry name" value="F-box-assoc_dom_typ3"/>
</dbReference>
<dbReference type="OrthoDB" id="687122at2759"/>
<dbReference type="InterPro" id="IPR036047">
    <property type="entry name" value="F-box-like_dom_sf"/>
</dbReference>
<gene>
    <name evidence="2" type="ORF">MERR_LOCUS20204</name>
</gene>
<protein>
    <recommendedName>
        <fullName evidence="1">F-box domain-containing protein</fullName>
    </recommendedName>
</protein>
<dbReference type="Proteomes" id="UP000467841">
    <property type="component" value="Unassembled WGS sequence"/>
</dbReference>
<sequence>MKTPREDDNREPVPLDMVIEILTKLPAKSLFRFRCVSKQWCSIIRSRPFIDSFMSLSLSRPRILLLGYDTYRGYAERLVFISLPLHAQDSNHLSVVSKYDVPFSEHYGFCNSVRGIFCVSLGNHSLICNPTTKQVITIPNDLTGFDHMHNICVMFLGYDTSNDQYKIMRTIRWVAQDKSHEHSVCTLRLGEQSSFSSWRRVESGNADYFIKTNALCISEVVYYGAQKKRSYSLVIVSFDVASERLLLMEAPEENNLVGMVNYQGKLACIFISNDDGSSLWILDDAKKQIWSKAGVFSSSFYDLYRNLNLIICGATNMGEIIFVSKLIDGALELYYYDLKKNNVSKRVRTGDIAEDELRRILMHIYSPYGGHVENLISL</sequence>
<dbReference type="InterPro" id="IPR017451">
    <property type="entry name" value="F-box-assoc_interact_dom"/>
</dbReference>
<evidence type="ECO:0000313" key="2">
    <source>
        <dbReference type="EMBL" id="CAA7032969.1"/>
    </source>
</evidence>
<dbReference type="PANTHER" id="PTHR31111:SF138">
    <property type="entry name" value="F-BOX ASSOCIATED DOMAIN-CONTAINING PROTEIN"/>
    <property type="match status" value="1"/>
</dbReference>